<keyword evidence="5" id="KW-0012">Acyltransferase</keyword>
<dbReference type="InterPro" id="IPR009081">
    <property type="entry name" value="PP-bd_ACP"/>
</dbReference>
<dbReference type="InterPro" id="IPR050091">
    <property type="entry name" value="PKS_NRPS_Biosynth_Enz"/>
</dbReference>
<comment type="caution">
    <text evidence="11">The sequence shown here is derived from an EMBL/GenBank/DDBJ whole genome shotgun (WGS) entry which is preliminary data.</text>
</comment>
<feature type="domain" description="Carrier" evidence="8">
    <location>
        <begin position="1919"/>
        <end position="1997"/>
    </location>
</feature>
<dbReference type="SMART" id="SM00827">
    <property type="entry name" value="PKS_AT"/>
    <property type="match status" value="2"/>
</dbReference>
<name>A0A367ESF5_9ACTN</name>
<dbReference type="GO" id="GO:0031177">
    <property type="term" value="F:phosphopantetheine binding"/>
    <property type="evidence" value="ECO:0007669"/>
    <property type="project" value="InterPro"/>
</dbReference>
<feature type="domain" description="Ketosynthase family 3 (KS3)" evidence="9">
    <location>
        <begin position="2020"/>
        <end position="2446"/>
    </location>
</feature>
<dbReference type="InterPro" id="IPR006162">
    <property type="entry name" value="Ppantetheine_attach_site"/>
</dbReference>
<dbReference type="PANTHER" id="PTHR43775:SF51">
    <property type="entry name" value="INACTIVE PHENOLPHTHIOCEROL SYNTHESIS POLYKETIDE SYNTHASE TYPE I PKS1-RELATED"/>
    <property type="match status" value="1"/>
</dbReference>
<dbReference type="InterPro" id="IPR013968">
    <property type="entry name" value="PKS_KR"/>
</dbReference>
<dbReference type="InterPro" id="IPR049552">
    <property type="entry name" value="PKS_DH_N"/>
</dbReference>
<dbReference type="Pfam" id="PF00550">
    <property type="entry name" value="PP-binding"/>
    <property type="match status" value="2"/>
</dbReference>
<feature type="domain" description="PKS/mFAS DH" evidence="10">
    <location>
        <begin position="1001"/>
        <end position="1289"/>
    </location>
</feature>
<dbReference type="InterPro" id="IPR020806">
    <property type="entry name" value="PKS_PP-bd"/>
</dbReference>
<dbReference type="SMART" id="SM01294">
    <property type="entry name" value="PKS_PP_betabranch"/>
    <property type="match status" value="2"/>
</dbReference>
<dbReference type="PROSITE" id="PS00012">
    <property type="entry name" value="PHOSPHOPANTETHEINE"/>
    <property type="match status" value="2"/>
</dbReference>
<feature type="compositionally biased region" description="Pro residues" evidence="7">
    <location>
        <begin position="2453"/>
        <end position="2463"/>
    </location>
</feature>
<dbReference type="Pfam" id="PF02801">
    <property type="entry name" value="Ketoacyl-synt_C"/>
    <property type="match status" value="2"/>
</dbReference>
<dbReference type="Pfam" id="PF21089">
    <property type="entry name" value="PKS_DH_N"/>
    <property type="match status" value="1"/>
</dbReference>
<proteinExistence type="predicted"/>
<dbReference type="SUPFAM" id="SSF52151">
    <property type="entry name" value="FabD/lysophospholipase-like"/>
    <property type="match status" value="2"/>
</dbReference>
<dbReference type="SMART" id="SM00826">
    <property type="entry name" value="PKS_DH"/>
    <property type="match status" value="1"/>
</dbReference>
<accession>A0A367ESF5</accession>
<feature type="region of interest" description="N-terminal hotdog fold" evidence="6">
    <location>
        <begin position="1001"/>
        <end position="1123"/>
    </location>
</feature>
<feature type="region of interest" description="Disordered" evidence="7">
    <location>
        <begin position="1493"/>
        <end position="1514"/>
    </location>
</feature>
<dbReference type="GO" id="GO:0004312">
    <property type="term" value="F:fatty acid synthase activity"/>
    <property type="evidence" value="ECO:0007669"/>
    <property type="project" value="TreeGrafter"/>
</dbReference>
<feature type="compositionally biased region" description="Gly residues" evidence="7">
    <location>
        <begin position="3089"/>
        <end position="3105"/>
    </location>
</feature>
<feature type="domain" description="Carrier" evidence="8">
    <location>
        <begin position="2961"/>
        <end position="3036"/>
    </location>
</feature>
<dbReference type="FunFam" id="1.10.1200.10:FF:000007">
    <property type="entry name" value="Probable polyketide synthase pks17"/>
    <property type="match status" value="2"/>
</dbReference>
<dbReference type="PROSITE" id="PS00606">
    <property type="entry name" value="KS3_1"/>
    <property type="match status" value="2"/>
</dbReference>
<dbReference type="InterPro" id="IPR016036">
    <property type="entry name" value="Malonyl_transacylase_ACP-bd"/>
</dbReference>
<keyword evidence="12" id="KW-1185">Reference proteome</keyword>
<dbReference type="SUPFAM" id="SSF51735">
    <property type="entry name" value="NAD(P)-binding Rossmann-fold domains"/>
    <property type="match status" value="2"/>
</dbReference>
<dbReference type="Proteomes" id="UP000253094">
    <property type="component" value="Unassembled WGS sequence"/>
</dbReference>
<dbReference type="Pfam" id="PF00698">
    <property type="entry name" value="Acyl_transf_1"/>
    <property type="match status" value="2"/>
</dbReference>
<protein>
    <submittedName>
        <fullName evidence="11">SDR family NAD(P)-dependent oxidoreductase</fullName>
    </submittedName>
</protein>
<dbReference type="InterPro" id="IPR016035">
    <property type="entry name" value="Acyl_Trfase/lysoPLipase"/>
</dbReference>
<feature type="domain" description="Ketosynthase family 3 (KS3)" evidence="9">
    <location>
        <begin position="32"/>
        <end position="458"/>
    </location>
</feature>
<evidence type="ECO:0000313" key="12">
    <source>
        <dbReference type="Proteomes" id="UP000253094"/>
    </source>
</evidence>
<dbReference type="SMART" id="SM00823">
    <property type="entry name" value="PKS_PP"/>
    <property type="match status" value="2"/>
</dbReference>
<evidence type="ECO:0000256" key="4">
    <source>
        <dbReference type="ARBA" id="ARBA00023268"/>
    </source>
</evidence>
<dbReference type="InterPro" id="IPR036291">
    <property type="entry name" value="NAD(P)-bd_dom_sf"/>
</dbReference>
<dbReference type="Gene3D" id="1.10.1200.10">
    <property type="entry name" value="ACP-like"/>
    <property type="match status" value="2"/>
</dbReference>
<dbReference type="OrthoDB" id="4537517at2"/>
<dbReference type="InterPro" id="IPR014030">
    <property type="entry name" value="Ketoacyl_synth_N"/>
</dbReference>
<dbReference type="GO" id="GO:0006633">
    <property type="term" value="P:fatty acid biosynthetic process"/>
    <property type="evidence" value="ECO:0007669"/>
    <property type="project" value="InterPro"/>
</dbReference>
<dbReference type="InterPro" id="IPR020807">
    <property type="entry name" value="PKS_DH"/>
</dbReference>
<dbReference type="FunFam" id="3.40.47.10:FF:000019">
    <property type="entry name" value="Polyketide synthase type I"/>
    <property type="match status" value="2"/>
</dbReference>
<keyword evidence="2" id="KW-0597">Phosphoprotein</keyword>
<dbReference type="Pfam" id="PF22953">
    <property type="entry name" value="SpnB_Rossmann"/>
    <property type="match status" value="1"/>
</dbReference>
<dbReference type="Gene3D" id="3.40.50.11460">
    <property type="match status" value="1"/>
</dbReference>
<evidence type="ECO:0000256" key="7">
    <source>
        <dbReference type="SAM" id="MobiDB-lite"/>
    </source>
</evidence>
<dbReference type="Gene3D" id="3.40.366.10">
    <property type="entry name" value="Malonyl-Coenzyme A Acyl Carrier Protein, domain 2"/>
    <property type="match status" value="2"/>
</dbReference>
<dbReference type="PROSITE" id="PS50075">
    <property type="entry name" value="CARRIER"/>
    <property type="match status" value="2"/>
</dbReference>
<dbReference type="Gene3D" id="3.10.129.110">
    <property type="entry name" value="Polyketide synthase dehydratase"/>
    <property type="match status" value="1"/>
</dbReference>
<feature type="region of interest" description="C-terminal hotdog fold" evidence="6">
    <location>
        <begin position="1151"/>
        <end position="1289"/>
    </location>
</feature>
<feature type="region of interest" description="Disordered" evidence="7">
    <location>
        <begin position="3139"/>
        <end position="3172"/>
    </location>
</feature>
<dbReference type="CDD" id="cd08956">
    <property type="entry name" value="KR_3_FAS_SDR_x"/>
    <property type="match status" value="1"/>
</dbReference>
<dbReference type="CDD" id="cd00833">
    <property type="entry name" value="PKS"/>
    <property type="match status" value="2"/>
</dbReference>
<dbReference type="InterPro" id="IPR014031">
    <property type="entry name" value="Ketoacyl_synth_C"/>
</dbReference>
<dbReference type="SUPFAM" id="SSF55048">
    <property type="entry name" value="Probable ACP-binding domain of malonyl-CoA ACP transacylase"/>
    <property type="match status" value="2"/>
</dbReference>
<dbReference type="InterPro" id="IPR049900">
    <property type="entry name" value="PKS_mFAS_DH"/>
</dbReference>
<feature type="compositionally biased region" description="Basic and acidic residues" evidence="7">
    <location>
        <begin position="1581"/>
        <end position="1592"/>
    </location>
</feature>
<reference evidence="11 12" key="1">
    <citation type="submission" date="2018-06" db="EMBL/GenBank/DDBJ databases">
        <title>Sphaerisporangium craniellae sp. nov., isolated from a marine sponge in the South China Sea.</title>
        <authorList>
            <person name="Li L."/>
        </authorList>
    </citation>
    <scope>NUCLEOTIDE SEQUENCE [LARGE SCALE GENOMIC DNA]</scope>
    <source>
        <strain evidence="11 12">CCTCC AA 208026</strain>
    </source>
</reference>
<dbReference type="InterPro" id="IPR020841">
    <property type="entry name" value="PKS_Beta-ketoAc_synthase_dom"/>
</dbReference>
<feature type="region of interest" description="Disordered" evidence="7">
    <location>
        <begin position="461"/>
        <end position="504"/>
    </location>
</feature>
<feature type="region of interest" description="Disordered" evidence="7">
    <location>
        <begin position="1554"/>
        <end position="1634"/>
    </location>
</feature>
<evidence type="ECO:0000259" key="9">
    <source>
        <dbReference type="PROSITE" id="PS52004"/>
    </source>
</evidence>
<keyword evidence="4" id="KW-0511">Multifunctional enzyme</keyword>
<dbReference type="Gene3D" id="3.40.50.720">
    <property type="entry name" value="NAD(P)-binding Rossmann-like Domain"/>
    <property type="match status" value="1"/>
</dbReference>
<evidence type="ECO:0000256" key="2">
    <source>
        <dbReference type="ARBA" id="ARBA00022553"/>
    </source>
</evidence>
<feature type="compositionally biased region" description="Pro residues" evidence="7">
    <location>
        <begin position="1602"/>
        <end position="1613"/>
    </location>
</feature>
<dbReference type="Gene3D" id="3.40.47.10">
    <property type="match status" value="2"/>
</dbReference>
<dbReference type="Pfam" id="PF00109">
    <property type="entry name" value="ketoacyl-synt"/>
    <property type="match status" value="2"/>
</dbReference>
<dbReference type="Pfam" id="PF16197">
    <property type="entry name" value="KAsynt_C_assoc"/>
    <property type="match status" value="2"/>
</dbReference>
<dbReference type="EMBL" id="QOIL01000031">
    <property type="protein sequence ID" value="RCG21014.1"/>
    <property type="molecule type" value="Genomic_DNA"/>
</dbReference>
<dbReference type="SUPFAM" id="SSF53901">
    <property type="entry name" value="Thiolase-like"/>
    <property type="match status" value="2"/>
</dbReference>
<feature type="region of interest" description="Disordered" evidence="7">
    <location>
        <begin position="3064"/>
        <end position="3124"/>
    </location>
</feature>
<dbReference type="SMART" id="SM00825">
    <property type="entry name" value="PKS_KS"/>
    <property type="match status" value="2"/>
</dbReference>
<organism evidence="11 12">
    <name type="scientific">Sphaerisporangium album</name>
    <dbReference type="NCBI Taxonomy" id="509200"/>
    <lineage>
        <taxon>Bacteria</taxon>
        <taxon>Bacillati</taxon>
        <taxon>Actinomycetota</taxon>
        <taxon>Actinomycetes</taxon>
        <taxon>Streptosporangiales</taxon>
        <taxon>Streptosporangiaceae</taxon>
        <taxon>Sphaerisporangium</taxon>
    </lineage>
</organism>
<feature type="compositionally biased region" description="Low complexity" evidence="7">
    <location>
        <begin position="1614"/>
        <end position="1629"/>
    </location>
</feature>
<feature type="active site" description="Proton acceptor; for dehydratase activity" evidence="6">
    <location>
        <position position="1033"/>
    </location>
</feature>
<evidence type="ECO:0000259" key="10">
    <source>
        <dbReference type="PROSITE" id="PS52019"/>
    </source>
</evidence>
<dbReference type="FunFam" id="3.40.366.10:FF:000002">
    <property type="entry name" value="Probable polyketide synthase 2"/>
    <property type="match status" value="1"/>
</dbReference>
<evidence type="ECO:0000256" key="5">
    <source>
        <dbReference type="ARBA" id="ARBA00023315"/>
    </source>
</evidence>
<gene>
    <name evidence="11" type="ORF">DQ384_37140</name>
</gene>
<dbReference type="InterPro" id="IPR018201">
    <property type="entry name" value="Ketoacyl_synth_AS"/>
</dbReference>
<dbReference type="InterPro" id="IPR032821">
    <property type="entry name" value="PKS_assoc"/>
</dbReference>
<evidence type="ECO:0000313" key="11">
    <source>
        <dbReference type="EMBL" id="RCG21014.1"/>
    </source>
</evidence>
<keyword evidence="3" id="KW-0808">Transferase</keyword>
<evidence type="ECO:0000256" key="6">
    <source>
        <dbReference type="PROSITE-ProRule" id="PRU01363"/>
    </source>
</evidence>
<dbReference type="Pfam" id="PF08659">
    <property type="entry name" value="KR"/>
    <property type="match status" value="1"/>
</dbReference>
<dbReference type="Pfam" id="PF14765">
    <property type="entry name" value="PS-DH"/>
    <property type="match status" value="1"/>
</dbReference>
<dbReference type="PANTHER" id="PTHR43775">
    <property type="entry name" value="FATTY ACID SYNTHASE"/>
    <property type="match status" value="1"/>
</dbReference>
<dbReference type="PROSITE" id="PS52019">
    <property type="entry name" value="PKS_MFAS_DH"/>
    <property type="match status" value="1"/>
</dbReference>
<dbReference type="SUPFAM" id="SSF47336">
    <property type="entry name" value="ACP-like"/>
    <property type="match status" value="2"/>
</dbReference>
<evidence type="ECO:0000256" key="3">
    <source>
        <dbReference type="ARBA" id="ARBA00022679"/>
    </source>
</evidence>
<dbReference type="InterPro" id="IPR042104">
    <property type="entry name" value="PKS_dehydratase_sf"/>
</dbReference>
<feature type="compositionally biased region" description="Acidic residues" evidence="7">
    <location>
        <begin position="3149"/>
        <end position="3172"/>
    </location>
</feature>
<feature type="compositionally biased region" description="Pro residues" evidence="7">
    <location>
        <begin position="1570"/>
        <end position="1579"/>
    </location>
</feature>
<keyword evidence="1" id="KW-0596">Phosphopantetheine</keyword>
<dbReference type="InterPro" id="IPR001227">
    <property type="entry name" value="Ac_transferase_dom_sf"/>
</dbReference>
<dbReference type="InterPro" id="IPR049551">
    <property type="entry name" value="PKS_DH_C"/>
</dbReference>
<sequence>MSDDQIRHLLRRVTQELHKTREELRDVRDGQREPIAIVGMACRLPGGVTTPEDLWNLLLDGRDAVGEFPTDRGWDLDTLYHPDPDHPHTSYTRNGGFLHDIAGFDATFFGISHREALASDPQQRILLELAWETLERAAIDPTTLHGTRTGVFTGTNGQDYATGAGRPPEAVEGYLITGTAGSVLSGRIAYTFGFEGPAVTVDTACSSSLVALHLAVQSLRSGETDLALAGGVTVMSSPATFVEFSRQRGLAPDGRCKAFAAAADGTGWAEGAALLLLQRLTDAQRDNHPILAVIRGTAINQDGASNGLTAPNGPSQQRVIREALANAGVTARDVDVVEAHGTGTTLGDPIEAQAIIATYGHDRPADRPLWLGSLKSNIGHAQAAAGAAGIVKLVQALHHATLPKTLHIDRPTPHVAWPAGSVRLLTDTTPWPETTHPRRAAISAFGVSGTNAHVILEQAPAPTPTEEQDGGGRHRPAVPGRSRALTEPGSTGTEAPPSRPSTRTGAEALPFLLSARSEQGLRGQAGKLAAHLAARPGLNGDAPGLNAGDPGVDAGDLAFSLATTRAALEHRAVVIGGLEELHQGLRALADGRSIPGLVTGTASPNARIAFVFSGQGSQYAGMTRELYDTYPAYAAALNDIAAHLDTHLDGHTAGPLIDVILGRQTKPDADLRSADGEAALVDRTLYTQPALFAVQTALVRLLASFGIAPDIVTGHSVGAISAAHTAGILTLPDAARLVATRAITLNSVTRQGAMTALQATHEETRAAIAEHHLTGQISVAALNAPTSTVVSGDPGAVETLTTHFAELGRKTKRLTVSHAFHSHHLDPILDHFRAAISDITPKPPTIPYISDLTGTQLTHAPSPDHWARHLRNPVRFQDAVQAIEEHTREDGDHATYLEIGPDATLTPLVHQSLTSPNPADTSAPVTAVPVLRRDRRDTTTLLTAIATAHTHTAPADWTPALPPDAERVQLPTYAFQHERFWMRPDTIATDPSGLGLGTAGHPLLAATVTLADGDGVLLTGRLSPSALSWSADHTVQGAVVFPGTGFAELAVRAGDEAGLDAVEELVVETPLVLSGDVHLQVILGAAGSGRRSVEIYSRPAEAGSGDEWVRHAHGVLTRAGATGGMARASSTGEGAEGRAAGELAAWPPEGSLPLEVSTAYERLRAAGLEYGPAFQGLVAAWRRDEELFAEVALPSGQEPEGYGIHPALLDAALHVAALAGLDDLPPGHTRLPFAWNDLRLHATGAAALRVRVAMAGSESLTLHASDPTGAPVVEIGSLLLRPVTAQQLRPATPAHRDALFQPAWVEHVPATGAGPATWTTPGLTWTKLDGQTSYGENPAPEATTGLGDAGAGLGHAGAGVRETGWPAADLVLLDLTGDSAAPEDDPVPAAHARVERVLDVLRRWLATDRPESSRLVVVTRNAVAARPGEVPDLASAPIWGLVRSAQTEHPGRVLLLDLDTQLDTQLDTEPHTQLDTHAGLDKELGLNRDAADRTGEATHAPGAATGTRDGTGSPDSVAALSAVIADASAAGEPQVAVRAGKTYLYRLLRADESTPLNRPLDPATSFPGVTNPPPQPSPFFPDHESTSTDRPLDPAISSPDVTNPPPQPSPLFPDPASHSLAPAGAPAASGDVGHTWDPEGTVLITGGLGTLATHLARHLVARRGVRHLVLASRQGPETPGAAEIVEELTALGTAVTVRAADVADPRAVVDLLRGVPPEHPLTAIVHTAGTTEDAPVHTLTADRLHAVLAPKVDGADNLHRLTQGHPTLRTLLYYSSVAAALGTAGQANYAAGNAYQDALAHHPHSARVLSLQWGLWEQTSAITATLTRTDHRRIADTGLRPLATAHALALFDAVVFGPGRGPVVTPAPFDLAALRAGRRPVAPVLRALVPATRATASGVPREGAPSSLVARLAGLGEAERETALLDVVRAEAGAVLGHPSPATIPPDRPLVELGLDSLSSVELRNRLNGATGLRLPATLTFDHPTPKAITAYLASRVDGAAGRPTPPAVRQVTAPSTSAGDPIVIIGMACRLPGGLDSPEALWRLVAEGGDAVSEFPEDRGWDVAELYDPDPDRPGRSYTRHGGFLRDVADFDAALFGISPREALATDPQQRLLLEATWEVFERAGIDPLSLRGSRTGVFAGMMYHDYAPRLQEAPEGLEGYLGNGSAGSVASGRVAYTFGLEGPAVTVDTACSSSLVALHLAAQSLRTGESDLALAGGVAVMASPTTFVEFSRQRGLSVDGRCKAFAASADGTGWGEGLSLLLLERLSDARRNGHRVLAVVRGSAVNQDGASNGLTAPNGPSQQRVIRQALANAGVAAGDVDVVEGHGTGTTLGDPIEAQALLDSYGQDRPAGRPLWLGSLKSNIAHTQAAAGGAGVIKMVMAMRGGVLPKTLHVDAPTPHVDWSRGAVRLLTEARPWPETGRPKRAGVSSFGVSGTNAHVILEEPPSGVTDPPPPAPPRDPAPAAASDVGSGGRAASPVVPWVVSGHVPQGLRGQVVGLATFAESREDLDPVDVAHSLITTRATLAERAVVVGRDRDDLLAGLRALASDGALPDTVVRGTADATGKVVFVFPGQGGQWAGMAAGLLDASPVFAARFAECAAALAEFVDWSPLDVVRGVPGAPGLERVDVVQPVLWAVMVALAELWRAHGVRPDAVVGHSQGEIAAAVVAGGLSLRDGARVVALRSRAILALAGHGGMASVSLPAAEAEKRLARWEGRLSVGVVNGPRGVVVSGEVPALEELLAELDAEGVRNRRVPVDYASHSPQVELIRDDLAKALAPVRPRAGAVPMLSTTTGDWIDTATLDGAYWYANLRRTVRFEQATRALAEQGHTAFIEVSPHPVLTAGVDETLDALGGPPAVVTGTLRRDEGGLDRFLVSLASAFVRGVAVDWTAALAGTSPRRVELPTYAFQRSRYWLDAARSPVASAGLASPSADTGSPAEAAPTVVRRLAGLDAAERREVVLELVRGEVAAVLRHADPGAVGTAKAFRELGLDSLTAVDLRNRLRAATGLPLPATLIFDYPTPAAVAGHILSSLPAEPTAEHVGPADALATLARLEAALTTVQDQWTGPGTANGEGPGSASENDEGAGAGSGDHHGTGPGSANGVGSRTGPASDPVPASLDQGEIISRLRRLVSALEAASAGPDDRQDPDDELDLDSATDDELFDLLDRS</sequence>
<dbReference type="InterPro" id="IPR016039">
    <property type="entry name" value="Thiolase-like"/>
</dbReference>
<dbReference type="SMART" id="SM00822">
    <property type="entry name" value="PKS_KR"/>
    <property type="match status" value="1"/>
</dbReference>
<dbReference type="InterPro" id="IPR014043">
    <property type="entry name" value="Acyl_transferase_dom"/>
</dbReference>
<evidence type="ECO:0000256" key="1">
    <source>
        <dbReference type="ARBA" id="ARBA00022450"/>
    </source>
</evidence>
<dbReference type="PROSITE" id="PS52004">
    <property type="entry name" value="KS3_2"/>
    <property type="match status" value="2"/>
</dbReference>
<feature type="region of interest" description="Disordered" evidence="7">
    <location>
        <begin position="2444"/>
        <end position="2475"/>
    </location>
</feature>
<dbReference type="GO" id="GO:0004315">
    <property type="term" value="F:3-oxoacyl-[acyl-carrier-protein] synthase activity"/>
    <property type="evidence" value="ECO:0007669"/>
    <property type="project" value="InterPro"/>
</dbReference>
<dbReference type="InterPro" id="IPR057326">
    <property type="entry name" value="KR_dom"/>
</dbReference>
<dbReference type="RefSeq" id="WP_114033562.1">
    <property type="nucleotide sequence ID" value="NZ_QOIL01000031.1"/>
</dbReference>
<dbReference type="Gene3D" id="3.30.70.3290">
    <property type="match status" value="2"/>
</dbReference>
<dbReference type="InterPro" id="IPR055123">
    <property type="entry name" value="SpnB-like_Rossmann"/>
</dbReference>
<evidence type="ECO:0000259" key="8">
    <source>
        <dbReference type="PROSITE" id="PS50075"/>
    </source>
</evidence>
<dbReference type="InterPro" id="IPR036736">
    <property type="entry name" value="ACP-like_sf"/>
</dbReference>
<feature type="active site" description="Proton donor; for dehydratase activity" evidence="6">
    <location>
        <position position="1210"/>
    </location>
</feature>